<dbReference type="RefSeq" id="WP_245786844.1">
    <property type="nucleotide sequence ID" value="NZ_FOKK01000007.1"/>
</dbReference>
<dbReference type="Proteomes" id="UP000198790">
    <property type="component" value="Unassembled WGS sequence"/>
</dbReference>
<evidence type="ECO:0000256" key="1">
    <source>
        <dbReference type="SAM" id="MobiDB-lite"/>
    </source>
</evidence>
<proteinExistence type="predicted"/>
<evidence type="ECO:0000313" key="3">
    <source>
        <dbReference type="Proteomes" id="UP000198790"/>
    </source>
</evidence>
<gene>
    <name evidence="2" type="ORF">SAMN04489723_107230</name>
</gene>
<name>A0A1I1ABN2_9BACT</name>
<accession>A0A1I1ABN2</accession>
<keyword evidence="3" id="KW-1185">Reference proteome</keyword>
<organism evidence="2 3">
    <name type="scientific">Algoriphagus aquimarinus</name>
    <dbReference type="NCBI Taxonomy" id="237018"/>
    <lineage>
        <taxon>Bacteria</taxon>
        <taxon>Pseudomonadati</taxon>
        <taxon>Bacteroidota</taxon>
        <taxon>Cytophagia</taxon>
        <taxon>Cytophagales</taxon>
        <taxon>Cyclobacteriaceae</taxon>
        <taxon>Algoriphagus</taxon>
    </lineage>
</organism>
<reference evidence="2 3" key="1">
    <citation type="submission" date="2016-10" db="EMBL/GenBank/DDBJ databases">
        <authorList>
            <person name="de Groot N.N."/>
        </authorList>
    </citation>
    <scope>NUCLEOTIDE SEQUENCE [LARGE SCALE GENOMIC DNA]</scope>
    <source>
        <strain evidence="2 3">DSM 23399</strain>
    </source>
</reference>
<feature type="compositionally biased region" description="Basic and acidic residues" evidence="1">
    <location>
        <begin position="318"/>
        <end position="338"/>
    </location>
</feature>
<evidence type="ECO:0000313" key="2">
    <source>
        <dbReference type="EMBL" id="SFB33890.1"/>
    </source>
</evidence>
<evidence type="ECO:0008006" key="4">
    <source>
        <dbReference type="Google" id="ProtNLM"/>
    </source>
</evidence>
<dbReference type="AlphaFoldDB" id="A0A1I1ABN2"/>
<feature type="compositionally biased region" description="Basic and acidic residues" evidence="1">
    <location>
        <begin position="89"/>
        <end position="101"/>
    </location>
</feature>
<dbReference type="STRING" id="237018.SAMN04489723_107230"/>
<protein>
    <recommendedName>
        <fullName evidence="4">Tetratricopeptide repeat protein</fullName>
    </recommendedName>
</protein>
<sequence>MNSAQFLEILHKADSLDHRDIQQLQKVQENFPYFQIPYILTARYEYQQNVTENTYSLAYAAITSPDRIWLKSLIEKQKENNATTEEDVIEKREKEEEKKLVDETKEPTTLFRSISKKEVKLESIKEIEAKQHTENLAAGNTEIKYNLSAATMRITIVIDVEYINTSNDEETLKRPLTFFKDYDPRTTTFSAMEKELVDEIFTIIQDIFTAPVDNSYFTYIQAKRNIHVNAAQFLEIIQKSDPLDRSEILQLQKVQENFPYFQIPHILTARYEFQKDSTVKTPALGYAAITSPDRMWLKVLIEKAEEKTTPAKTTTSEVEVKTEAKSEPIPETIPKEEATPEVPEVVKPKPRRRKPPKDDLIETIKRKEKRVIVGEKKIEQIDLIKAFSKKDIKLATIKEIEANQNTENLAAASTQINDKLMSESYAKILAKQGKKQIAKEIYEKLVLKFPDKRTYFADLIEKLKD</sequence>
<dbReference type="EMBL" id="FOKK01000007">
    <property type="protein sequence ID" value="SFB33890.1"/>
    <property type="molecule type" value="Genomic_DNA"/>
</dbReference>
<feature type="region of interest" description="Disordered" evidence="1">
    <location>
        <begin position="81"/>
        <end position="101"/>
    </location>
</feature>
<feature type="region of interest" description="Disordered" evidence="1">
    <location>
        <begin position="308"/>
        <end position="361"/>
    </location>
</feature>